<keyword evidence="2" id="KW-0472">Membrane</keyword>
<accession>A0A3B0M535</accession>
<organism evidence="3 4">
    <name type="scientific">Roseinatronobacter ekhonensis</name>
    <dbReference type="NCBI Taxonomy" id="254356"/>
    <lineage>
        <taxon>Bacteria</taxon>
        <taxon>Pseudomonadati</taxon>
        <taxon>Pseudomonadota</taxon>
        <taxon>Alphaproteobacteria</taxon>
        <taxon>Rhodobacterales</taxon>
        <taxon>Paracoccaceae</taxon>
        <taxon>Roseinatronobacter</taxon>
    </lineage>
</organism>
<feature type="transmembrane region" description="Helical" evidence="2">
    <location>
        <begin position="38"/>
        <end position="54"/>
    </location>
</feature>
<name>A0A3B0M535_9RHOB</name>
<evidence type="ECO:0000256" key="2">
    <source>
        <dbReference type="SAM" id="Phobius"/>
    </source>
</evidence>
<keyword evidence="2" id="KW-1133">Transmembrane helix</keyword>
<evidence type="ECO:0000313" key="3">
    <source>
        <dbReference type="EMBL" id="SUZ30883.1"/>
    </source>
</evidence>
<keyword evidence="4" id="KW-1185">Reference proteome</keyword>
<evidence type="ECO:0000313" key="4">
    <source>
        <dbReference type="Proteomes" id="UP000272908"/>
    </source>
</evidence>
<protein>
    <recommendedName>
        <fullName evidence="5">5-bromo-4-chloroindolyl phosphate hydrolysis protein</fullName>
    </recommendedName>
</protein>
<feature type="coiled-coil region" evidence="1">
    <location>
        <begin position="264"/>
        <end position="291"/>
    </location>
</feature>
<evidence type="ECO:0008006" key="5">
    <source>
        <dbReference type="Google" id="ProtNLM"/>
    </source>
</evidence>
<dbReference type="Pfam" id="PF10112">
    <property type="entry name" value="Halogen_Hydrol"/>
    <property type="match status" value="1"/>
</dbReference>
<proteinExistence type="predicted"/>
<reference evidence="4" key="1">
    <citation type="submission" date="2018-08" db="EMBL/GenBank/DDBJ databases">
        <authorList>
            <person name="Rodrigo-Torres L."/>
            <person name="Arahal R. D."/>
            <person name="Lucena T."/>
        </authorList>
    </citation>
    <scope>NUCLEOTIDE SEQUENCE [LARGE SCALE GENOMIC DNA]</scope>
    <source>
        <strain evidence="4">CECT 7235</strain>
    </source>
</reference>
<dbReference type="EMBL" id="UIHC01000004">
    <property type="protein sequence ID" value="SUZ30883.1"/>
    <property type="molecule type" value="Genomic_DNA"/>
</dbReference>
<sequence>MGQRFGGRYSPGAAGAHAADIPAVTPAMARKHPVGARVNLLFVLPFAFALRAFFNDPVGLALNLAAFAVLMLAAWLTREGMLAQAAYDARKVARRPAIPRKIFGSVLTGAGLGLAGLAGGMVEAVIFGVLGAGLHFAAFGADPLRNKGMEGIDAHQTDRAARAVEDAEETLSEMADAIRRAGDRQLVDRVAVFAGNIRPLFRTVQDDPRQLNAARRYLGVYLTGARDATVKFADFYARGRDPQARDEYEALLDDLESQFALRREALLEDNRTDLEIEIEVLRERLDREGLRREA</sequence>
<dbReference type="AlphaFoldDB" id="A0A3B0M535"/>
<feature type="transmembrane region" description="Helical" evidence="2">
    <location>
        <begin position="98"/>
        <end position="118"/>
    </location>
</feature>
<dbReference type="Proteomes" id="UP000272908">
    <property type="component" value="Unassembled WGS sequence"/>
</dbReference>
<evidence type="ECO:0000256" key="1">
    <source>
        <dbReference type="SAM" id="Coils"/>
    </source>
</evidence>
<dbReference type="InterPro" id="IPR018770">
    <property type="entry name" value="ChloroindolylP_hydrolase"/>
</dbReference>
<dbReference type="OrthoDB" id="7375296at2"/>
<feature type="transmembrane region" description="Helical" evidence="2">
    <location>
        <begin position="60"/>
        <end position="77"/>
    </location>
</feature>
<dbReference type="RefSeq" id="WP_121093189.1">
    <property type="nucleotide sequence ID" value="NZ_UIHC01000004.1"/>
</dbReference>
<keyword evidence="2" id="KW-0812">Transmembrane</keyword>
<keyword evidence="1" id="KW-0175">Coiled coil</keyword>
<gene>
    <name evidence="3" type="ORF">ROE7235_00612</name>
</gene>